<feature type="transmembrane region" description="Helical" evidence="6">
    <location>
        <begin position="62"/>
        <end position="81"/>
    </location>
</feature>
<dbReference type="GO" id="GO:0022857">
    <property type="term" value="F:transmembrane transporter activity"/>
    <property type="evidence" value="ECO:0007669"/>
    <property type="project" value="InterPro"/>
</dbReference>
<dbReference type="Pfam" id="PF02653">
    <property type="entry name" value="BPD_transp_2"/>
    <property type="match status" value="1"/>
</dbReference>
<feature type="transmembrane region" description="Helical" evidence="6">
    <location>
        <begin position="180"/>
        <end position="203"/>
    </location>
</feature>
<dbReference type="RefSeq" id="WP_138747614.1">
    <property type="nucleotide sequence ID" value="NZ_VCLB01000003.1"/>
</dbReference>
<evidence type="ECO:0000256" key="5">
    <source>
        <dbReference type="ARBA" id="ARBA00023136"/>
    </source>
</evidence>
<evidence type="ECO:0000256" key="2">
    <source>
        <dbReference type="ARBA" id="ARBA00022475"/>
    </source>
</evidence>
<dbReference type="GO" id="GO:0005886">
    <property type="term" value="C:plasma membrane"/>
    <property type="evidence" value="ECO:0007669"/>
    <property type="project" value="UniProtKB-SubCell"/>
</dbReference>
<dbReference type="InterPro" id="IPR001851">
    <property type="entry name" value="ABC_transp_permease"/>
</dbReference>
<feature type="transmembrane region" description="Helical" evidence="6">
    <location>
        <begin position="131"/>
        <end position="153"/>
    </location>
</feature>
<dbReference type="PANTHER" id="PTHR32196">
    <property type="entry name" value="ABC TRANSPORTER PERMEASE PROTEIN YPHD-RELATED-RELATED"/>
    <property type="match status" value="1"/>
</dbReference>
<dbReference type="PANTHER" id="PTHR32196:SF69">
    <property type="entry name" value="BRANCHED-CHAIN AMINO ACID TRANSPORT SYSTEM, PERMEASE PROTEIN"/>
    <property type="match status" value="1"/>
</dbReference>
<gene>
    <name evidence="7" type="ORF">FF124_06165</name>
</gene>
<feature type="transmembrane region" description="Helical" evidence="6">
    <location>
        <begin position="88"/>
        <end position="107"/>
    </location>
</feature>
<dbReference type="EMBL" id="VCLB01000003">
    <property type="protein sequence ID" value="TNB48710.1"/>
    <property type="molecule type" value="Genomic_DNA"/>
</dbReference>
<evidence type="ECO:0000313" key="8">
    <source>
        <dbReference type="Proteomes" id="UP000307874"/>
    </source>
</evidence>
<feature type="transmembrane region" description="Helical" evidence="6">
    <location>
        <begin position="209"/>
        <end position="230"/>
    </location>
</feature>
<keyword evidence="3 6" id="KW-0812">Transmembrane</keyword>
<feature type="transmembrane region" description="Helical" evidence="6">
    <location>
        <begin position="237"/>
        <end position="263"/>
    </location>
</feature>
<keyword evidence="4 6" id="KW-1133">Transmembrane helix</keyword>
<dbReference type="AlphaFoldDB" id="A0A5C4JU11"/>
<keyword evidence="5 6" id="KW-0472">Membrane</keyword>
<evidence type="ECO:0000256" key="3">
    <source>
        <dbReference type="ARBA" id="ARBA00022692"/>
    </source>
</evidence>
<keyword evidence="2" id="KW-1003">Cell membrane</keyword>
<proteinExistence type="predicted"/>
<name>A0A5C4JU11_9HYPH</name>
<accession>A0A5C4JU11</accession>
<feature type="transmembrane region" description="Helical" evidence="6">
    <location>
        <begin position="6"/>
        <end position="27"/>
    </location>
</feature>
<sequence length="312" mass="32623">MTLFALAGAFETGLLFALVALSIFMSFRVLDFPDLTVDGSFPLGAAVSAAAIVGGFDPFIATFFGMLAGAAAGFVTGLLNVRFGIMNLLAGILSMVALFSVNLRIMGRPNLPVYGQDTVFSRFESVVDAGLWSNTILLLIIAIGAKLIVDWFLKTEIGLGLRASGENPAMAEAQGIRNGAMTLLGMSIANALCALGGSLFAQMQGVADVTMGVGTIVTGLAALIIGEAILGRRTVFLATLGCVIGAVVYRLFIALALSAGFIGIRPQDLNLITAVVVAVAVVLSQRRGKRGRKQLFNFKLVRGAQQNDEGQD</sequence>
<organism evidence="7 8">
    <name type="scientific">Martelella lutilitoris</name>
    <dbReference type="NCBI Taxonomy" id="2583532"/>
    <lineage>
        <taxon>Bacteria</taxon>
        <taxon>Pseudomonadati</taxon>
        <taxon>Pseudomonadota</taxon>
        <taxon>Alphaproteobacteria</taxon>
        <taxon>Hyphomicrobiales</taxon>
        <taxon>Aurantimonadaceae</taxon>
        <taxon>Martelella</taxon>
    </lineage>
</organism>
<dbReference type="CDD" id="cd06574">
    <property type="entry name" value="TM_PBP1_branched-chain-AA_like"/>
    <property type="match status" value="1"/>
</dbReference>
<evidence type="ECO:0000256" key="6">
    <source>
        <dbReference type="SAM" id="Phobius"/>
    </source>
</evidence>
<comment type="caution">
    <text evidence="7">The sequence shown here is derived from an EMBL/GenBank/DDBJ whole genome shotgun (WGS) entry which is preliminary data.</text>
</comment>
<feature type="transmembrane region" description="Helical" evidence="6">
    <location>
        <begin position="269"/>
        <end position="285"/>
    </location>
</feature>
<dbReference type="Proteomes" id="UP000307874">
    <property type="component" value="Unassembled WGS sequence"/>
</dbReference>
<evidence type="ECO:0000256" key="4">
    <source>
        <dbReference type="ARBA" id="ARBA00022989"/>
    </source>
</evidence>
<protein>
    <submittedName>
        <fullName evidence="7">ABC transporter permease</fullName>
    </submittedName>
</protein>
<reference evidence="7 8" key="1">
    <citation type="submission" date="2019-06" db="EMBL/GenBank/DDBJ databases">
        <title>Martelella lutilitoris sp. nov., isolated from a tidal mudflat.</title>
        <authorList>
            <person name="Kim Y.-J."/>
        </authorList>
    </citation>
    <scope>NUCLEOTIDE SEQUENCE [LARGE SCALE GENOMIC DNA]</scope>
    <source>
        <strain evidence="7 8">GH2-6</strain>
    </source>
</reference>
<evidence type="ECO:0000313" key="7">
    <source>
        <dbReference type="EMBL" id="TNB48710.1"/>
    </source>
</evidence>
<keyword evidence="8" id="KW-1185">Reference proteome</keyword>
<comment type="subcellular location">
    <subcellularLocation>
        <location evidence="1">Cell membrane</location>
        <topology evidence="1">Multi-pass membrane protein</topology>
    </subcellularLocation>
</comment>
<dbReference type="OrthoDB" id="9778389at2"/>
<evidence type="ECO:0000256" key="1">
    <source>
        <dbReference type="ARBA" id="ARBA00004651"/>
    </source>
</evidence>